<evidence type="ECO:0000256" key="1">
    <source>
        <dbReference type="ARBA" id="ARBA00005384"/>
    </source>
</evidence>
<evidence type="ECO:0000256" key="2">
    <source>
        <dbReference type="ARBA" id="ARBA00022898"/>
    </source>
</evidence>
<dbReference type="PANTHER" id="PTHR46577">
    <property type="entry name" value="HTH-TYPE TRANSCRIPTIONAL REGULATORY PROTEIN GABR"/>
    <property type="match status" value="1"/>
</dbReference>
<evidence type="ECO:0000313" key="8">
    <source>
        <dbReference type="Proteomes" id="UP000316416"/>
    </source>
</evidence>
<evidence type="ECO:0000256" key="3">
    <source>
        <dbReference type="ARBA" id="ARBA00023015"/>
    </source>
</evidence>
<dbReference type="CDD" id="cd00609">
    <property type="entry name" value="AAT_like"/>
    <property type="match status" value="1"/>
</dbReference>
<organism evidence="7 8">
    <name type="scientific">Shewanella eurypsychrophilus</name>
    <dbReference type="NCBI Taxonomy" id="2593656"/>
    <lineage>
        <taxon>Bacteria</taxon>
        <taxon>Pseudomonadati</taxon>
        <taxon>Pseudomonadota</taxon>
        <taxon>Gammaproteobacteria</taxon>
        <taxon>Alteromonadales</taxon>
        <taxon>Shewanellaceae</taxon>
        <taxon>Shewanella</taxon>
    </lineage>
</organism>
<keyword evidence="4" id="KW-0238">DNA-binding</keyword>
<evidence type="ECO:0000259" key="6">
    <source>
        <dbReference type="PROSITE" id="PS50949"/>
    </source>
</evidence>
<dbReference type="CDD" id="cd07377">
    <property type="entry name" value="WHTH_GntR"/>
    <property type="match status" value="1"/>
</dbReference>
<keyword evidence="7" id="KW-0032">Aminotransferase</keyword>
<dbReference type="SUPFAM" id="SSF53383">
    <property type="entry name" value="PLP-dependent transferases"/>
    <property type="match status" value="1"/>
</dbReference>
<dbReference type="InterPro" id="IPR036390">
    <property type="entry name" value="WH_DNA-bd_sf"/>
</dbReference>
<dbReference type="InterPro" id="IPR051446">
    <property type="entry name" value="HTH_trans_reg/aminotransferase"/>
</dbReference>
<dbReference type="Gene3D" id="3.90.1150.10">
    <property type="entry name" value="Aspartate Aminotransferase, domain 1"/>
    <property type="match status" value="1"/>
</dbReference>
<dbReference type="Gene3D" id="3.40.640.10">
    <property type="entry name" value="Type I PLP-dependent aspartate aminotransferase-like (Major domain)"/>
    <property type="match status" value="1"/>
</dbReference>
<keyword evidence="7" id="KW-0808">Transferase</keyword>
<dbReference type="EMBL" id="CP045503">
    <property type="protein sequence ID" value="QPG59868.1"/>
    <property type="molecule type" value="Genomic_DNA"/>
</dbReference>
<dbReference type="PANTHER" id="PTHR46577:SF2">
    <property type="entry name" value="TRANSCRIPTIONAL REGULATORY PROTEIN"/>
    <property type="match status" value="1"/>
</dbReference>
<dbReference type="InterPro" id="IPR015424">
    <property type="entry name" value="PyrdxlP-dep_Trfase"/>
</dbReference>
<proteinExistence type="inferred from homology"/>
<keyword evidence="5" id="KW-0804">Transcription</keyword>
<dbReference type="InterPro" id="IPR015422">
    <property type="entry name" value="PyrdxlP-dep_Trfase_small"/>
</dbReference>
<comment type="similarity">
    <text evidence="1">In the C-terminal section; belongs to the class-I pyridoxal-phosphate-dependent aminotransferase family.</text>
</comment>
<protein>
    <submittedName>
        <fullName evidence="7">PLP-dependent aminotransferase family protein</fullName>
    </submittedName>
</protein>
<dbReference type="Pfam" id="PF00155">
    <property type="entry name" value="Aminotran_1_2"/>
    <property type="match status" value="1"/>
</dbReference>
<reference evidence="7" key="1">
    <citation type="submission" date="2021-07" db="EMBL/GenBank/DDBJ databases">
        <title>Shewanella sp. YLB-07 whole genome sequence.</title>
        <authorList>
            <person name="Yu L."/>
        </authorList>
    </citation>
    <scope>NUCLEOTIDE SEQUENCE</scope>
    <source>
        <strain evidence="7">YLB-08</strain>
    </source>
</reference>
<evidence type="ECO:0000256" key="5">
    <source>
        <dbReference type="ARBA" id="ARBA00023163"/>
    </source>
</evidence>
<keyword evidence="3" id="KW-0805">Transcription regulation</keyword>
<dbReference type="InterPro" id="IPR000524">
    <property type="entry name" value="Tscrpt_reg_HTH_GntR"/>
</dbReference>
<keyword evidence="8" id="KW-1185">Reference proteome</keyword>
<dbReference type="Gene3D" id="1.10.10.10">
    <property type="entry name" value="Winged helix-like DNA-binding domain superfamily/Winged helix DNA-binding domain"/>
    <property type="match status" value="1"/>
</dbReference>
<dbReference type="InterPro" id="IPR004839">
    <property type="entry name" value="Aminotransferase_I/II_large"/>
</dbReference>
<evidence type="ECO:0000256" key="4">
    <source>
        <dbReference type="ARBA" id="ARBA00023125"/>
    </source>
</evidence>
<dbReference type="PROSITE" id="PS50949">
    <property type="entry name" value="HTH_GNTR"/>
    <property type="match status" value="1"/>
</dbReference>
<dbReference type="Proteomes" id="UP000316416">
    <property type="component" value="Chromosome"/>
</dbReference>
<feature type="domain" description="HTH gntR-type" evidence="6">
    <location>
        <begin position="3"/>
        <end position="74"/>
    </location>
</feature>
<dbReference type="RefSeq" id="WP_142873697.1">
    <property type="nucleotide sequence ID" value="NZ_CP045503.2"/>
</dbReference>
<dbReference type="SUPFAM" id="SSF46785">
    <property type="entry name" value="Winged helix' DNA-binding domain"/>
    <property type="match status" value="1"/>
</dbReference>
<keyword evidence="2" id="KW-0663">Pyridoxal phosphate</keyword>
<evidence type="ECO:0000313" key="7">
    <source>
        <dbReference type="EMBL" id="QPG59868.1"/>
    </source>
</evidence>
<sequence length="479" mass="54006">MTEFKYQQIIDEIIRAIESGIYSDIAGSNKLESVRRYAKDKGVGVSTVIQAYHELERQGWIDSKPKRGYFIAKKTAVTAPDYGSSINRVHAQLDLANAVQYSFNDPEILPLSCTAPCTVIDQELLLNRLHKQVIKHRPYKLLMQDPIEGIPELRHEICRHLLRSGQVFVKDRVLVTNGRQEGLLLALTAAKAIGRTVAVESPVSFFFQAILKQFNADVIEVPMQVNYEDELALLSKAHTEQAFDTYLVNPNFADPTGRVLSLEDKQSLINWANEHDVTLIEYDRGELYFGATRPVTIASLVSESSHCKVISIGDFYDTISPAISLGYLLCNDTFNACQHAKQIIAEEPSIALQYMVANLMSSGEYHTLTGKLRAQMNINYLKMKSLMNSVLDDSIYMSLPTGGPCIWCRLPDSYSSEALWNRVIQKKLSIAPGAMFSFSQQYDNYFRITFALPWNEKMEQGIIRLAHVISDYLDEPVNA</sequence>
<gene>
    <name evidence="7" type="ORF">FM038_022740</name>
</gene>
<dbReference type="SMART" id="SM00345">
    <property type="entry name" value="HTH_GNTR"/>
    <property type="match status" value="1"/>
</dbReference>
<dbReference type="InterPro" id="IPR036388">
    <property type="entry name" value="WH-like_DNA-bd_sf"/>
</dbReference>
<name>A0ABX6VC06_9GAMM</name>
<dbReference type="GO" id="GO:0008483">
    <property type="term" value="F:transaminase activity"/>
    <property type="evidence" value="ECO:0007669"/>
    <property type="project" value="UniProtKB-KW"/>
</dbReference>
<dbReference type="InterPro" id="IPR015421">
    <property type="entry name" value="PyrdxlP-dep_Trfase_major"/>
</dbReference>
<accession>A0ABX6VC06</accession>